<evidence type="ECO:0000259" key="4">
    <source>
        <dbReference type="Pfam" id="PF20266"/>
    </source>
</evidence>
<dbReference type="GO" id="GO:0002230">
    <property type="term" value="P:positive regulation of defense response to virus by host"/>
    <property type="evidence" value="ECO:0007669"/>
    <property type="project" value="TreeGrafter"/>
</dbReference>
<feature type="compositionally biased region" description="Basic and acidic residues" evidence="2">
    <location>
        <begin position="35"/>
        <end position="65"/>
    </location>
</feature>
<dbReference type="Pfam" id="PF20266">
    <property type="entry name" value="Mab-21_C"/>
    <property type="match status" value="1"/>
</dbReference>
<name>A0A091E462_FUKDA</name>
<gene>
    <name evidence="5" type="ORF">H920_01245</name>
</gene>
<dbReference type="SMART" id="SM01265">
    <property type="entry name" value="Mab-21"/>
    <property type="match status" value="1"/>
</dbReference>
<feature type="domain" description="Mab-21-like HhH/H2TH-like" evidence="4">
    <location>
        <begin position="339"/>
        <end position="442"/>
    </location>
</feature>
<dbReference type="EMBL" id="KN120955">
    <property type="protein sequence ID" value="KFO37345.1"/>
    <property type="molecule type" value="Genomic_DNA"/>
</dbReference>
<feature type="region of interest" description="Disordered" evidence="2">
    <location>
        <begin position="1"/>
        <end position="110"/>
    </location>
</feature>
<dbReference type="InterPro" id="IPR046903">
    <property type="entry name" value="Mab-21-like_nuc_Trfase"/>
</dbReference>
<dbReference type="InterPro" id="IPR024810">
    <property type="entry name" value="MAB21L/cGLR"/>
</dbReference>
<dbReference type="GO" id="GO:0005829">
    <property type="term" value="C:cytosol"/>
    <property type="evidence" value="ECO:0007669"/>
    <property type="project" value="TreeGrafter"/>
</dbReference>
<dbReference type="GO" id="GO:2000042">
    <property type="term" value="P:negative regulation of double-strand break repair via homologous recombination"/>
    <property type="evidence" value="ECO:0007669"/>
    <property type="project" value="TreeGrafter"/>
</dbReference>
<dbReference type="AlphaFoldDB" id="A0A091E462"/>
<dbReference type="InterPro" id="IPR046906">
    <property type="entry name" value="Mab-21_HhH/H2TH-like"/>
</dbReference>
<dbReference type="GO" id="GO:0032481">
    <property type="term" value="P:positive regulation of type I interferon production"/>
    <property type="evidence" value="ECO:0007669"/>
    <property type="project" value="TreeGrafter"/>
</dbReference>
<accession>A0A091E462</accession>
<dbReference type="GO" id="GO:0002218">
    <property type="term" value="P:activation of innate immune response"/>
    <property type="evidence" value="ECO:0007669"/>
    <property type="project" value="TreeGrafter"/>
</dbReference>
<feature type="compositionally biased region" description="Acidic residues" evidence="2">
    <location>
        <begin position="66"/>
        <end position="87"/>
    </location>
</feature>
<evidence type="ECO:0000256" key="1">
    <source>
        <dbReference type="ARBA" id="ARBA00008307"/>
    </source>
</evidence>
<evidence type="ECO:0000259" key="3">
    <source>
        <dbReference type="Pfam" id="PF03281"/>
    </source>
</evidence>
<dbReference type="GO" id="GO:0038001">
    <property type="term" value="P:paracrine signaling"/>
    <property type="evidence" value="ECO:0007669"/>
    <property type="project" value="TreeGrafter"/>
</dbReference>
<dbReference type="Gene3D" id="3.30.460.90">
    <property type="match status" value="1"/>
</dbReference>
<dbReference type="GO" id="GO:0005634">
    <property type="term" value="C:nucleus"/>
    <property type="evidence" value="ECO:0007669"/>
    <property type="project" value="TreeGrafter"/>
</dbReference>
<dbReference type="PANTHER" id="PTHR10656">
    <property type="entry name" value="CELL FATE DETERMINING PROTEIN MAB21-RELATED"/>
    <property type="match status" value="1"/>
</dbReference>
<dbReference type="GO" id="GO:0035861">
    <property type="term" value="C:site of double-strand break"/>
    <property type="evidence" value="ECO:0007669"/>
    <property type="project" value="TreeGrafter"/>
</dbReference>
<protein>
    <submittedName>
        <fullName evidence="5">Protein MB21D1</fullName>
    </submittedName>
</protein>
<evidence type="ECO:0000313" key="6">
    <source>
        <dbReference type="Proteomes" id="UP000028990"/>
    </source>
</evidence>
<dbReference type="FunFam" id="1.10.1410.40:FF:000007">
    <property type="entry name" value="Cyclic GMP-AMP synthase"/>
    <property type="match status" value="1"/>
</dbReference>
<dbReference type="GO" id="GO:0061501">
    <property type="term" value="F:2',3'-cyclic GMP-AMP synthase activity"/>
    <property type="evidence" value="ECO:0007669"/>
    <property type="project" value="TreeGrafter"/>
</dbReference>
<dbReference type="GO" id="GO:0003690">
    <property type="term" value="F:double-stranded DNA binding"/>
    <property type="evidence" value="ECO:0007669"/>
    <property type="project" value="TreeGrafter"/>
</dbReference>
<reference evidence="5 6" key="1">
    <citation type="submission" date="2013-11" db="EMBL/GenBank/DDBJ databases">
        <title>The Damaraland mole rat (Fukomys damarensis) genome and evolution of African mole rats.</title>
        <authorList>
            <person name="Gladyshev V.N."/>
            <person name="Fang X."/>
        </authorList>
    </citation>
    <scope>NUCLEOTIDE SEQUENCE [LARGE SCALE GENOMIC DNA]</scope>
    <source>
        <tissue evidence="5">Liver</tissue>
    </source>
</reference>
<dbReference type="Pfam" id="PF03281">
    <property type="entry name" value="Mab-21"/>
    <property type="match status" value="1"/>
</dbReference>
<evidence type="ECO:0000256" key="2">
    <source>
        <dbReference type="SAM" id="MobiDB-lite"/>
    </source>
</evidence>
<feature type="compositionally biased region" description="Basic and acidic residues" evidence="2">
    <location>
        <begin position="88"/>
        <end position="97"/>
    </location>
</feature>
<dbReference type="PANTHER" id="PTHR10656:SF35">
    <property type="entry name" value="CYCLIC GMP-AMP SYNTHASE"/>
    <property type="match status" value="1"/>
</dbReference>
<comment type="similarity">
    <text evidence="1">Belongs to the mab-21 family.</text>
</comment>
<dbReference type="Gene3D" id="1.10.1410.40">
    <property type="match status" value="1"/>
</dbReference>
<sequence>MGGRVSGCSSLRGRDTGWLLPGAWPKAPPSKKRAARDPQKVEEREEDEHGRDPWKERAEDGRDSWKEEEEEEKEQEEEAEERDEEEDDARHPREQRRWGNVALRSSRSPSSLDPIAAMRCCGRLILGHFSRVRPPMKVPWGSVRAGSEAAFLQISAPNEFDVMFKLKVPRIQLEEYSNSGAYYFVKFKRNPQENPLSQFVEGEFLSASKMLSEFRKIIKQEIKNIKDVAMERKKLGSPAVTLLIGESEEISVDIILALEPEGSWPARTKDGLPVKKWLGGKVRTELRQQPFYLVPKHAKEGQSFQEETWRLSFSHIEKYILSHHGDSKKCCEADGVKCCRKDCLKLMKYLLEQLKKKFNRQELSEFCSYHMKTAFFHLCSKYPLDSDWDPKDLRLCFDNCVAFFLERLRKEELEHYFIPGVNFFSQEYIDTKCKEFLAEKIEYERNNGFPIFGEF</sequence>
<evidence type="ECO:0000313" key="5">
    <source>
        <dbReference type="EMBL" id="KFO37345.1"/>
    </source>
</evidence>
<dbReference type="GO" id="GO:0006974">
    <property type="term" value="P:DNA damage response"/>
    <property type="evidence" value="ECO:0007669"/>
    <property type="project" value="TreeGrafter"/>
</dbReference>
<dbReference type="GO" id="GO:0071360">
    <property type="term" value="P:cellular response to exogenous dsRNA"/>
    <property type="evidence" value="ECO:0007669"/>
    <property type="project" value="TreeGrafter"/>
</dbReference>
<dbReference type="Proteomes" id="UP000028990">
    <property type="component" value="Unassembled WGS sequence"/>
</dbReference>
<proteinExistence type="inferred from homology"/>
<organism evidence="5 6">
    <name type="scientific">Fukomys damarensis</name>
    <name type="common">Damaraland mole rat</name>
    <name type="synonym">Cryptomys damarensis</name>
    <dbReference type="NCBI Taxonomy" id="885580"/>
    <lineage>
        <taxon>Eukaryota</taxon>
        <taxon>Metazoa</taxon>
        <taxon>Chordata</taxon>
        <taxon>Craniata</taxon>
        <taxon>Vertebrata</taxon>
        <taxon>Euteleostomi</taxon>
        <taxon>Mammalia</taxon>
        <taxon>Eutheria</taxon>
        <taxon>Euarchontoglires</taxon>
        <taxon>Glires</taxon>
        <taxon>Rodentia</taxon>
        <taxon>Hystricomorpha</taxon>
        <taxon>Bathyergidae</taxon>
        <taxon>Fukomys</taxon>
    </lineage>
</organism>
<dbReference type="GO" id="GO:0003682">
    <property type="term" value="F:chromatin binding"/>
    <property type="evidence" value="ECO:0007669"/>
    <property type="project" value="TreeGrafter"/>
</dbReference>
<feature type="domain" description="Mab-21-like nucleotidyltransferase" evidence="3">
    <location>
        <begin position="152"/>
        <end position="322"/>
    </location>
</feature>
<keyword evidence="6" id="KW-1185">Reference proteome</keyword>